<name>A0A158DXH1_9BURK</name>
<dbReference type="Proteomes" id="UP000054911">
    <property type="component" value="Unassembled WGS sequence"/>
</dbReference>
<dbReference type="EMBL" id="FCOE02000050">
    <property type="protein sequence ID" value="SAK98417.1"/>
    <property type="molecule type" value="Genomic_DNA"/>
</dbReference>
<sequence length="156" mass="17193">MNKATESGAMVEMPRYKCHKQVWALKIMKVEYDRPPLEGEPRGNATLTPEEKGYGPIFVGEKWAMKNRPQVGGYYVVYGDGYSSYSPADAFEKGYSLITHPSCDPLPPVPSSRAREMALDKVALDGFNDYPEFLHAVDDVARYIETGALPAKGGAA</sequence>
<reference evidence="1" key="1">
    <citation type="submission" date="2016-01" db="EMBL/GenBank/DDBJ databases">
        <authorList>
            <person name="Peeters C."/>
        </authorList>
    </citation>
    <scope>NUCLEOTIDE SEQUENCE [LARGE SCALE GENOMIC DNA]</scope>
    <source>
        <strain evidence="1">LMG 29323</strain>
    </source>
</reference>
<evidence type="ECO:0000313" key="1">
    <source>
        <dbReference type="EMBL" id="SAK98417.1"/>
    </source>
</evidence>
<gene>
    <name evidence="1" type="ORF">AWB80_07515</name>
</gene>
<keyword evidence="2" id="KW-1185">Reference proteome</keyword>
<comment type="caution">
    <text evidence="1">The sequence shown here is derived from an EMBL/GenBank/DDBJ whole genome shotgun (WGS) entry which is preliminary data.</text>
</comment>
<evidence type="ECO:0000313" key="2">
    <source>
        <dbReference type="Proteomes" id="UP000054911"/>
    </source>
</evidence>
<dbReference type="AlphaFoldDB" id="A0A158DXH1"/>
<organism evidence="1 2">
    <name type="scientific">Caballeronia pedi</name>
    <dbReference type="NCBI Taxonomy" id="1777141"/>
    <lineage>
        <taxon>Bacteria</taxon>
        <taxon>Pseudomonadati</taxon>
        <taxon>Pseudomonadota</taxon>
        <taxon>Betaproteobacteria</taxon>
        <taxon>Burkholderiales</taxon>
        <taxon>Burkholderiaceae</taxon>
        <taxon>Caballeronia</taxon>
    </lineage>
</organism>
<accession>A0A158DXH1</accession>
<protein>
    <submittedName>
        <fullName evidence="1">Uncharacterized protein</fullName>
    </submittedName>
</protein>
<dbReference type="RefSeq" id="WP_061179715.1">
    <property type="nucleotide sequence ID" value="NZ_FCOE02000050.1"/>
</dbReference>
<proteinExistence type="predicted"/>
<dbReference type="STRING" id="1777141.AWB80_07515"/>